<evidence type="ECO:0000313" key="1">
    <source>
        <dbReference type="EMBL" id="AQS41322.1"/>
    </source>
</evidence>
<dbReference type="STRING" id="1902579.BHV28_06190"/>
<dbReference type="InterPro" id="IPR011057">
    <property type="entry name" value="Mss4-like_sf"/>
</dbReference>
<organism evidence="1 2">
    <name type="scientific">Candidatus Tokpelaia hoelldobleri</name>
    <dbReference type="NCBI Taxonomy" id="1902579"/>
    <lineage>
        <taxon>Bacteria</taxon>
        <taxon>Pseudomonadati</taxon>
        <taxon>Pseudomonadota</taxon>
        <taxon>Alphaproteobacteria</taxon>
        <taxon>Hyphomicrobiales</taxon>
        <taxon>Candidatus Tokpelaia</taxon>
    </lineage>
</organism>
<sequence>MAVEVGAGREQTGWQRAAVYEASEWRQGLFCSECGTPIGYQMKDGSWPGLAADVSDNPEDFRLASEIFIDKKPGFYAFANDTRRLTEAEALAQFNQ</sequence>
<proteinExistence type="predicted"/>
<name>A0A1U9JTY6_9HYPH</name>
<reference evidence="1 2" key="1">
    <citation type="journal article" date="2010" name="Science">
        <title>Genomic comparison of the ants Camponotus floridanus and Harpegnathos saltator.</title>
        <authorList>
            <person name="Bonasio R."/>
            <person name="Zhang G."/>
            <person name="Ye C."/>
            <person name="Mutti N.S."/>
            <person name="Fang X."/>
            <person name="Qin N."/>
            <person name="Donahue G."/>
            <person name="Yang P."/>
            <person name="Li Q."/>
            <person name="Li C."/>
            <person name="Zhang P."/>
            <person name="Huang Z."/>
            <person name="Berger S.L."/>
            <person name="Reinberg D."/>
            <person name="Wang J."/>
            <person name="Liebig J."/>
        </authorList>
    </citation>
    <scope>NUCLEOTIDE SEQUENCE [LARGE SCALE GENOMIC DNA]</scope>
    <source>
        <strain evidence="1 2">Hsal</strain>
    </source>
</reference>
<gene>
    <name evidence="1" type="ORF">BHV28_06190</name>
</gene>
<evidence type="ECO:0000313" key="2">
    <source>
        <dbReference type="Proteomes" id="UP000188912"/>
    </source>
</evidence>
<protein>
    <recommendedName>
        <fullName evidence="3">Glutathione-dependent formaldehyde-activating enzyme</fullName>
    </recommendedName>
</protein>
<dbReference type="KEGG" id="thd:BHV28_06190"/>
<dbReference type="AlphaFoldDB" id="A0A1U9JTY6"/>
<reference evidence="1 2" key="2">
    <citation type="journal article" date="2016" name="Sci. Rep.">
        <title>The genome of Rhizobiales bacteria in predatory ants reveals urease gene functions but no genes for nitrogen fixation.</title>
        <authorList>
            <person name="Neuvonen M.M."/>
            <person name="Tamarit D."/>
            <person name="Naslund K."/>
            <person name="Liebig J."/>
            <person name="Feldhaar H."/>
            <person name="Moran N.A."/>
            <person name="Guy L."/>
            <person name="Andersson S.G."/>
        </authorList>
    </citation>
    <scope>NUCLEOTIDE SEQUENCE [LARGE SCALE GENOMIC DNA]</scope>
    <source>
        <strain evidence="1 2">Hsal</strain>
    </source>
</reference>
<evidence type="ECO:0008006" key="3">
    <source>
        <dbReference type="Google" id="ProtNLM"/>
    </source>
</evidence>
<dbReference type="EMBL" id="CP017315">
    <property type="protein sequence ID" value="AQS41322.1"/>
    <property type="molecule type" value="Genomic_DNA"/>
</dbReference>
<dbReference type="Proteomes" id="UP000188912">
    <property type="component" value="Chromosome"/>
</dbReference>
<dbReference type="SUPFAM" id="SSF51316">
    <property type="entry name" value="Mss4-like"/>
    <property type="match status" value="1"/>
</dbReference>
<accession>A0A1U9JTY6</accession>
<keyword evidence="2" id="KW-1185">Reference proteome</keyword>
<dbReference type="Gene3D" id="3.90.1590.10">
    <property type="entry name" value="glutathione-dependent formaldehyde- activating enzyme (gfa)"/>
    <property type="match status" value="1"/>
</dbReference>